<dbReference type="GO" id="GO:0007017">
    <property type="term" value="P:microtubule-based process"/>
    <property type="evidence" value="ECO:0007669"/>
    <property type="project" value="InterPro"/>
</dbReference>
<keyword evidence="9" id="KW-0206">Cytoskeleton</keyword>
<dbReference type="Proteomes" id="UP001214576">
    <property type="component" value="Unassembled WGS sequence"/>
</dbReference>
<keyword evidence="7" id="KW-0378">Hydrolase</keyword>
<dbReference type="PANTHER" id="PTHR11588">
    <property type="entry name" value="TUBULIN"/>
    <property type="match status" value="1"/>
</dbReference>
<dbReference type="InterPro" id="IPR003008">
    <property type="entry name" value="Tubulin_FtsZ_GTPase"/>
</dbReference>
<evidence type="ECO:0000256" key="7">
    <source>
        <dbReference type="ARBA" id="ARBA00022801"/>
    </source>
</evidence>
<dbReference type="PRINTS" id="PR01161">
    <property type="entry name" value="TUBULIN"/>
</dbReference>
<keyword evidence="5" id="KW-0493">Microtubule</keyword>
<dbReference type="GO" id="GO:0016787">
    <property type="term" value="F:hydrolase activity"/>
    <property type="evidence" value="ECO:0007669"/>
    <property type="project" value="UniProtKB-KW"/>
</dbReference>
<evidence type="ECO:0000256" key="10">
    <source>
        <dbReference type="ARBA" id="ARBA00049117"/>
    </source>
</evidence>
<dbReference type="AlphaFoldDB" id="A0AAD4TZW9"/>
<dbReference type="GO" id="GO:0005874">
    <property type="term" value="C:microtubule"/>
    <property type="evidence" value="ECO:0007669"/>
    <property type="project" value="UniProtKB-KW"/>
</dbReference>
<dbReference type="Gene3D" id="3.40.50.1440">
    <property type="entry name" value="Tubulin/FtsZ, GTPase domain"/>
    <property type="match status" value="1"/>
</dbReference>
<comment type="caution">
    <text evidence="12">The sequence shown here is derived from an EMBL/GenBank/DDBJ whole genome shotgun (WGS) entry which is preliminary data.</text>
</comment>
<comment type="cofactor">
    <cofactor evidence="1">
        <name>Mg(2+)</name>
        <dbReference type="ChEBI" id="CHEBI:18420"/>
    </cofactor>
</comment>
<proteinExistence type="inferred from homology"/>
<evidence type="ECO:0000256" key="1">
    <source>
        <dbReference type="ARBA" id="ARBA00001946"/>
    </source>
</evidence>
<evidence type="ECO:0000256" key="9">
    <source>
        <dbReference type="ARBA" id="ARBA00023212"/>
    </source>
</evidence>
<keyword evidence="4" id="KW-0963">Cytoplasm</keyword>
<evidence type="ECO:0000256" key="8">
    <source>
        <dbReference type="ARBA" id="ARBA00023134"/>
    </source>
</evidence>
<evidence type="ECO:0000256" key="6">
    <source>
        <dbReference type="ARBA" id="ARBA00022741"/>
    </source>
</evidence>
<evidence type="ECO:0000256" key="3">
    <source>
        <dbReference type="ARBA" id="ARBA00009636"/>
    </source>
</evidence>
<comment type="similarity">
    <text evidence="3">Belongs to the tubulin family.</text>
</comment>
<dbReference type="GO" id="GO:0005200">
    <property type="term" value="F:structural constituent of cytoskeleton"/>
    <property type="evidence" value="ECO:0007669"/>
    <property type="project" value="InterPro"/>
</dbReference>
<dbReference type="InterPro" id="IPR036525">
    <property type="entry name" value="Tubulin/FtsZ_GTPase_sf"/>
</dbReference>
<dbReference type="GO" id="GO:0005525">
    <property type="term" value="F:GTP binding"/>
    <property type="evidence" value="ECO:0007669"/>
    <property type="project" value="UniProtKB-KW"/>
</dbReference>
<dbReference type="SUPFAM" id="SSF52490">
    <property type="entry name" value="Tubulin nucleotide-binding domain-like"/>
    <property type="match status" value="1"/>
</dbReference>
<reference evidence="12" key="1">
    <citation type="submission" date="2022-03" db="EMBL/GenBank/DDBJ databases">
        <title>Genomic analyses of argali, domestic sheep and their hybrids provide insights into chromosomal evolution, heterosis and genetic basis of agronomic traits.</title>
        <authorList>
            <person name="Li M."/>
        </authorList>
    </citation>
    <scope>NUCLEOTIDE SEQUENCE</scope>
    <source>
        <strain evidence="12">CAU-MHL-2022a</strain>
        <tissue evidence="12">Skin</tissue>
    </source>
</reference>
<dbReference type="InterPro" id="IPR002452">
    <property type="entry name" value="Alpha_tubulin"/>
</dbReference>
<dbReference type="InterPro" id="IPR000217">
    <property type="entry name" value="Tubulin"/>
</dbReference>
<accession>A0AAD4TZW9</accession>
<evidence type="ECO:0000313" key="12">
    <source>
        <dbReference type="EMBL" id="KAI4535339.1"/>
    </source>
</evidence>
<dbReference type="Pfam" id="PF00091">
    <property type="entry name" value="Tubulin"/>
    <property type="match status" value="1"/>
</dbReference>
<protein>
    <recommendedName>
        <fullName evidence="11">Tubulin/FtsZ GTPase domain-containing protein</fullName>
    </recommendedName>
</protein>
<gene>
    <name evidence="12" type="ORF">MG293_014565</name>
</gene>
<dbReference type="PRINTS" id="PR01162">
    <property type="entry name" value="ALPHATUBULIN"/>
</dbReference>
<keyword evidence="13" id="KW-1185">Reference proteome</keyword>
<keyword evidence="6" id="KW-0547">Nucleotide-binding</keyword>
<name>A0AAD4TZW9_OVIAM</name>
<comment type="subcellular location">
    <subcellularLocation>
        <location evidence="2">Cytoplasm</location>
        <location evidence="2">Cytoskeleton</location>
    </subcellularLocation>
</comment>
<evidence type="ECO:0000256" key="5">
    <source>
        <dbReference type="ARBA" id="ARBA00022701"/>
    </source>
</evidence>
<evidence type="ECO:0000313" key="13">
    <source>
        <dbReference type="Proteomes" id="UP001214576"/>
    </source>
</evidence>
<keyword evidence="8" id="KW-0342">GTP-binding</keyword>
<evidence type="ECO:0000256" key="4">
    <source>
        <dbReference type="ARBA" id="ARBA00022490"/>
    </source>
</evidence>
<feature type="domain" description="Tubulin/FtsZ GTPase" evidence="11">
    <location>
        <begin position="4"/>
        <end position="77"/>
    </location>
</feature>
<organism evidence="12 13">
    <name type="scientific">Ovis ammon polii</name>
    <dbReference type="NCBI Taxonomy" id="230172"/>
    <lineage>
        <taxon>Eukaryota</taxon>
        <taxon>Metazoa</taxon>
        <taxon>Chordata</taxon>
        <taxon>Craniata</taxon>
        <taxon>Vertebrata</taxon>
        <taxon>Euteleostomi</taxon>
        <taxon>Mammalia</taxon>
        <taxon>Eutheria</taxon>
        <taxon>Laurasiatheria</taxon>
        <taxon>Artiodactyla</taxon>
        <taxon>Ruminantia</taxon>
        <taxon>Pecora</taxon>
        <taxon>Bovidae</taxon>
        <taxon>Caprinae</taxon>
        <taxon>Ovis</taxon>
    </lineage>
</organism>
<evidence type="ECO:0000256" key="2">
    <source>
        <dbReference type="ARBA" id="ARBA00004245"/>
    </source>
</evidence>
<sequence length="78" mass="8636">MHDCISIHLGQVGVQISNVCWERYCLEHGIQPNGQRCNDKTTGGGYNFFNTFFSDAGTGKHVTSTVFVDLEPTVIDEV</sequence>
<dbReference type="EMBL" id="JAKZEL010000018">
    <property type="protein sequence ID" value="KAI4535339.1"/>
    <property type="molecule type" value="Genomic_DNA"/>
</dbReference>
<comment type="catalytic activity">
    <reaction evidence="10">
        <text>GTP + H2O = GDP + phosphate + H(+)</text>
        <dbReference type="Rhea" id="RHEA:19669"/>
        <dbReference type="ChEBI" id="CHEBI:15377"/>
        <dbReference type="ChEBI" id="CHEBI:15378"/>
        <dbReference type="ChEBI" id="CHEBI:37565"/>
        <dbReference type="ChEBI" id="CHEBI:43474"/>
        <dbReference type="ChEBI" id="CHEBI:58189"/>
    </reaction>
    <physiologicalReaction direction="left-to-right" evidence="10">
        <dbReference type="Rhea" id="RHEA:19670"/>
    </physiologicalReaction>
</comment>
<evidence type="ECO:0000259" key="11">
    <source>
        <dbReference type="Pfam" id="PF00091"/>
    </source>
</evidence>